<protein>
    <submittedName>
        <fullName evidence="3">Uncharacterized protein</fullName>
    </submittedName>
</protein>
<evidence type="ECO:0000256" key="1">
    <source>
        <dbReference type="SAM" id="MobiDB-lite"/>
    </source>
</evidence>
<feature type="transmembrane region" description="Helical" evidence="2">
    <location>
        <begin position="107"/>
        <end position="127"/>
    </location>
</feature>
<evidence type="ECO:0000313" key="3">
    <source>
        <dbReference type="EMBL" id="KAF2635487.1"/>
    </source>
</evidence>
<keyword evidence="2" id="KW-0472">Membrane</keyword>
<proteinExistence type="predicted"/>
<dbReference type="EMBL" id="MU006806">
    <property type="protein sequence ID" value="KAF2635487.1"/>
    <property type="molecule type" value="Genomic_DNA"/>
</dbReference>
<feature type="region of interest" description="Disordered" evidence="1">
    <location>
        <begin position="1"/>
        <end position="34"/>
    </location>
</feature>
<keyword evidence="4" id="KW-1185">Reference proteome</keyword>
<organism evidence="3 4">
    <name type="scientific">Massarina eburnea CBS 473.64</name>
    <dbReference type="NCBI Taxonomy" id="1395130"/>
    <lineage>
        <taxon>Eukaryota</taxon>
        <taxon>Fungi</taxon>
        <taxon>Dikarya</taxon>
        <taxon>Ascomycota</taxon>
        <taxon>Pezizomycotina</taxon>
        <taxon>Dothideomycetes</taxon>
        <taxon>Pleosporomycetidae</taxon>
        <taxon>Pleosporales</taxon>
        <taxon>Massarineae</taxon>
        <taxon>Massarinaceae</taxon>
        <taxon>Massarina</taxon>
    </lineage>
</organism>
<dbReference type="AlphaFoldDB" id="A0A6A6RK64"/>
<keyword evidence="2" id="KW-0812">Transmembrane</keyword>
<reference evidence="3" key="1">
    <citation type="journal article" date="2020" name="Stud. Mycol.">
        <title>101 Dothideomycetes genomes: a test case for predicting lifestyles and emergence of pathogens.</title>
        <authorList>
            <person name="Haridas S."/>
            <person name="Albert R."/>
            <person name="Binder M."/>
            <person name="Bloem J."/>
            <person name="Labutti K."/>
            <person name="Salamov A."/>
            <person name="Andreopoulos B."/>
            <person name="Baker S."/>
            <person name="Barry K."/>
            <person name="Bills G."/>
            <person name="Bluhm B."/>
            <person name="Cannon C."/>
            <person name="Castanera R."/>
            <person name="Culley D."/>
            <person name="Daum C."/>
            <person name="Ezra D."/>
            <person name="Gonzalez J."/>
            <person name="Henrissat B."/>
            <person name="Kuo A."/>
            <person name="Liang C."/>
            <person name="Lipzen A."/>
            <person name="Lutzoni F."/>
            <person name="Magnuson J."/>
            <person name="Mondo S."/>
            <person name="Nolan M."/>
            <person name="Ohm R."/>
            <person name="Pangilinan J."/>
            <person name="Park H.-J."/>
            <person name="Ramirez L."/>
            <person name="Alfaro M."/>
            <person name="Sun H."/>
            <person name="Tritt A."/>
            <person name="Yoshinaga Y."/>
            <person name="Zwiers L.-H."/>
            <person name="Turgeon B."/>
            <person name="Goodwin S."/>
            <person name="Spatafora J."/>
            <person name="Crous P."/>
            <person name="Grigoriev I."/>
        </authorList>
    </citation>
    <scope>NUCLEOTIDE SEQUENCE</scope>
    <source>
        <strain evidence="3">CBS 473.64</strain>
    </source>
</reference>
<accession>A0A6A6RK64</accession>
<feature type="region of interest" description="Disordered" evidence="1">
    <location>
        <begin position="140"/>
        <end position="161"/>
    </location>
</feature>
<evidence type="ECO:0000313" key="4">
    <source>
        <dbReference type="Proteomes" id="UP000799753"/>
    </source>
</evidence>
<sequence>MATTTSAPPNIRQRRPLAPHHPSSNPSLHTPSSSPSKPFFWDLHLTNWRHTRNTASPTLRLLMLIPEILFTALSIRVFATTQHLLVRVVDETWETLSRRARSPFSPFSVWSLGLGVLVICAWHGGLARLSCVAGDGLDGKGESESESESEGLGKERRKSGGKSWSRVMGTIVVPGYLVLSFLFYVVQVVGRVWTPVYIVTVAGNGSVPNA</sequence>
<feature type="compositionally biased region" description="Low complexity" evidence="1">
    <location>
        <begin position="20"/>
        <end position="34"/>
    </location>
</feature>
<feature type="transmembrane region" description="Helical" evidence="2">
    <location>
        <begin position="164"/>
        <end position="186"/>
    </location>
</feature>
<evidence type="ECO:0000256" key="2">
    <source>
        <dbReference type="SAM" id="Phobius"/>
    </source>
</evidence>
<gene>
    <name evidence="3" type="ORF">P280DRAFT_523031</name>
</gene>
<name>A0A6A6RK64_9PLEO</name>
<keyword evidence="2" id="KW-1133">Transmembrane helix</keyword>
<dbReference type="Proteomes" id="UP000799753">
    <property type="component" value="Unassembled WGS sequence"/>
</dbReference>